<keyword evidence="3 7" id="KW-0489">Methyltransferase</keyword>
<dbReference type="SUPFAM" id="SSF53790">
    <property type="entry name" value="Tetrapyrrole methylase"/>
    <property type="match status" value="1"/>
</dbReference>
<dbReference type="Proteomes" id="UP001156196">
    <property type="component" value="Chromosome"/>
</dbReference>
<dbReference type="EC" id="2.1.1.131" evidence="7"/>
<dbReference type="InterPro" id="IPR051810">
    <property type="entry name" value="Precorrin_MeTrfase"/>
</dbReference>
<gene>
    <name evidence="7" type="primary">cobJ</name>
    <name evidence="7" type="ORF">OH143_09275</name>
</gene>
<evidence type="ECO:0000256" key="4">
    <source>
        <dbReference type="ARBA" id="ARBA00022679"/>
    </source>
</evidence>
<dbReference type="PANTHER" id="PTHR47036">
    <property type="entry name" value="COBALT-FACTOR III C(17)-METHYLTRANSFERASE-RELATED"/>
    <property type="match status" value="1"/>
</dbReference>
<feature type="domain" description="Tetrapyrrole methylase" evidence="6">
    <location>
        <begin position="15"/>
        <end position="221"/>
    </location>
</feature>
<dbReference type="InterPro" id="IPR014776">
    <property type="entry name" value="4pyrrole_Mease_sub2"/>
</dbReference>
<comment type="pathway">
    <text evidence="1">Cofactor biosynthesis; adenosylcobalamin biosynthesis.</text>
</comment>
<dbReference type="GO" id="GO:0030789">
    <property type="term" value="F:precorrin-3B C17-methyltransferase activity"/>
    <property type="evidence" value="ECO:0007669"/>
    <property type="project" value="UniProtKB-EC"/>
</dbReference>
<evidence type="ECO:0000259" key="6">
    <source>
        <dbReference type="Pfam" id="PF00590"/>
    </source>
</evidence>
<accession>A0AAX3E6P0</accession>
<dbReference type="AlphaFoldDB" id="A0AAX3E6P0"/>
<dbReference type="Gene3D" id="3.30.950.10">
    <property type="entry name" value="Methyltransferase, Cobalt-precorrin-4 Transmethylase, Domain 2"/>
    <property type="match status" value="1"/>
</dbReference>
<evidence type="ECO:0000256" key="1">
    <source>
        <dbReference type="ARBA" id="ARBA00004953"/>
    </source>
</evidence>
<dbReference type="InterPro" id="IPR035996">
    <property type="entry name" value="4pyrrol_Methylase_sf"/>
</dbReference>
<dbReference type="PANTHER" id="PTHR47036:SF1">
    <property type="entry name" value="COBALT-FACTOR III C(17)-METHYLTRANSFERASE-RELATED"/>
    <property type="match status" value="1"/>
</dbReference>
<dbReference type="EMBL" id="CP109831">
    <property type="protein sequence ID" value="UYU17889.1"/>
    <property type="molecule type" value="Genomic_DNA"/>
</dbReference>
<keyword evidence="5" id="KW-0949">S-adenosyl-L-methionine</keyword>
<dbReference type="Gene3D" id="3.40.1010.10">
    <property type="entry name" value="Cobalt-precorrin-4 Transmethylase, Domain 1"/>
    <property type="match status" value="1"/>
</dbReference>
<keyword evidence="2" id="KW-0169">Cobalamin biosynthesis</keyword>
<dbReference type="NCBIfam" id="TIGR01466">
    <property type="entry name" value="cobJ_cbiH"/>
    <property type="match status" value="1"/>
</dbReference>
<dbReference type="GeneID" id="76731081"/>
<dbReference type="RefSeq" id="WP_011843355.1">
    <property type="nucleotide sequence ID" value="NZ_CP109831.1"/>
</dbReference>
<evidence type="ECO:0000313" key="8">
    <source>
        <dbReference type="Proteomes" id="UP001156196"/>
    </source>
</evidence>
<protein>
    <submittedName>
        <fullName evidence="7">Precorrin-3B C(17)-methyltransferase</fullName>
        <ecNumber evidence="7">2.1.1.131</ecNumber>
    </submittedName>
</protein>
<dbReference type="Pfam" id="PF00590">
    <property type="entry name" value="TP_methylase"/>
    <property type="match status" value="1"/>
</dbReference>
<dbReference type="GO" id="GO:0032259">
    <property type="term" value="P:methylation"/>
    <property type="evidence" value="ECO:0007669"/>
    <property type="project" value="UniProtKB-KW"/>
</dbReference>
<dbReference type="KEGG" id="msum:OH143_09275"/>
<dbReference type="GeneID" id="4848271"/>
<evidence type="ECO:0000256" key="5">
    <source>
        <dbReference type="ARBA" id="ARBA00022691"/>
    </source>
</evidence>
<dbReference type="InterPro" id="IPR000878">
    <property type="entry name" value="4pyrrol_Mease"/>
</dbReference>
<proteinExistence type="predicted"/>
<keyword evidence="8" id="KW-1185">Reference proteome</keyword>
<reference evidence="7" key="1">
    <citation type="submission" date="2022-10" db="EMBL/GenBank/DDBJ databases">
        <title>Complete genome of Methanoculleus submarinus DSM 15122.</title>
        <authorList>
            <person name="Chen S.-C."/>
            <person name="Lai S.-J."/>
            <person name="You Y.-T."/>
        </authorList>
    </citation>
    <scope>NUCLEOTIDE SEQUENCE</scope>
    <source>
        <strain evidence="7">DSM 15122</strain>
    </source>
</reference>
<sequence length="265" mass="28678">MVVSLLQSHDSGGGRLYIVGTGPGNLLQMTPRALKALGEADCVIGNGFYLDLVEPMLAGKEVVRSSMGKEVDRAAKALDLARDRVVAMVSGGDAGVYGMASIVLEVAERSGSTVAVAVVPGITAAVSAAARLGSPLSGDYVTMSLSDLLTPREEIERRLDLAFRMRVPVVLYNPRSRGRPHNLDAAVGIARRHLLETTPVGVIKNAYREGEERLITTLGEFEDHFAFVDMHSIVFIGGEETRIWRDENGARGIITPRGYHRKYVY</sequence>
<organism evidence="7 8">
    <name type="scientific">Methanoculleus submarinus</name>
    <dbReference type="NCBI Taxonomy" id="204050"/>
    <lineage>
        <taxon>Archaea</taxon>
        <taxon>Methanobacteriati</taxon>
        <taxon>Methanobacteriota</taxon>
        <taxon>Stenosarchaea group</taxon>
        <taxon>Methanomicrobia</taxon>
        <taxon>Methanomicrobiales</taxon>
        <taxon>Methanomicrobiaceae</taxon>
        <taxon>Methanoculleus</taxon>
    </lineage>
</organism>
<evidence type="ECO:0000256" key="2">
    <source>
        <dbReference type="ARBA" id="ARBA00022573"/>
    </source>
</evidence>
<name>A0AAX3E6P0_9EURY</name>
<dbReference type="GO" id="GO:0009236">
    <property type="term" value="P:cobalamin biosynthetic process"/>
    <property type="evidence" value="ECO:0007669"/>
    <property type="project" value="UniProtKB-KW"/>
</dbReference>
<evidence type="ECO:0000313" key="7">
    <source>
        <dbReference type="EMBL" id="UYU17889.1"/>
    </source>
</evidence>
<evidence type="ECO:0000256" key="3">
    <source>
        <dbReference type="ARBA" id="ARBA00022603"/>
    </source>
</evidence>
<dbReference type="CDD" id="cd11646">
    <property type="entry name" value="Precorrin_3B_C17_MT"/>
    <property type="match status" value="1"/>
</dbReference>
<dbReference type="InterPro" id="IPR006363">
    <property type="entry name" value="Cbl_synth_CobJ/CibH_dom"/>
</dbReference>
<dbReference type="InterPro" id="IPR014777">
    <property type="entry name" value="4pyrrole_Mease_sub1"/>
</dbReference>
<keyword evidence="4 7" id="KW-0808">Transferase</keyword>